<evidence type="ECO:0000259" key="5">
    <source>
        <dbReference type="PROSITE" id="PS51935"/>
    </source>
</evidence>
<dbReference type="GO" id="GO:0006508">
    <property type="term" value="P:proteolysis"/>
    <property type="evidence" value="ECO:0007669"/>
    <property type="project" value="UniProtKB-KW"/>
</dbReference>
<dbReference type="Gene3D" id="3.90.1720.10">
    <property type="entry name" value="endopeptidase domain like (from Nostoc punctiforme)"/>
    <property type="match status" value="1"/>
</dbReference>
<keyword evidence="3" id="KW-0378">Hydrolase</keyword>
<dbReference type="PROSITE" id="PS51935">
    <property type="entry name" value="NLPC_P60"/>
    <property type="match status" value="1"/>
</dbReference>
<keyword evidence="4" id="KW-0788">Thiol protease</keyword>
<dbReference type="PANTHER" id="PTHR47359:SF3">
    <property type="entry name" value="NLP_P60 DOMAIN-CONTAINING PROTEIN-RELATED"/>
    <property type="match status" value="1"/>
</dbReference>
<dbReference type="AlphaFoldDB" id="A0A6P0H1H2"/>
<dbReference type="InterPro" id="IPR051794">
    <property type="entry name" value="PG_Endopeptidase_C40"/>
</dbReference>
<evidence type="ECO:0000313" key="6">
    <source>
        <dbReference type="EMBL" id="NEK92740.1"/>
    </source>
</evidence>
<dbReference type="SUPFAM" id="SSF54001">
    <property type="entry name" value="Cysteine proteinases"/>
    <property type="match status" value="1"/>
</dbReference>
<comment type="similarity">
    <text evidence="1">Belongs to the peptidase C40 family.</text>
</comment>
<gene>
    <name evidence="7" type="ORF">G3R41_00925</name>
    <name evidence="6" type="ORF">GCU67_00925</name>
</gene>
<comment type="caution">
    <text evidence="7">The sequence shown here is derived from an EMBL/GenBank/DDBJ whole genome shotgun (WGS) entry which is preliminary data.</text>
</comment>
<dbReference type="Proteomes" id="UP000468828">
    <property type="component" value="Unassembled WGS sequence"/>
</dbReference>
<proteinExistence type="inferred from homology"/>
<reference evidence="6 8" key="1">
    <citation type="submission" date="2020-01" db="EMBL/GenBank/DDBJ databases">
        <title>the WGS Modestobacter muralis CPCC 204518.</title>
        <authorList>
            <person name="Jiang Z."/>
        </authorList>
    </citation>
    <scope>NUCLEOTIDE SEQUENCE [LARGE SCALE GENOMIC DNA]</scope>
    <source>
        <strain evidence="6 8">DSM 100205</strain>
    </source>
</reference>
<keyword evidence="2" id="KW-0645">Protease</keyword>
<dbReference type="EMBL" id="JAAGWB010000003">
    <property type="protein sequence ID" value="NEN49507.1"/>
    <property type="molecule type" value="Genomic_DNA"/>
</dbReference>
<dbReference type="InterPro" id="IPR000064">
    <property type="entry name" value="NLP_P60_dom"/>
</dbReference>
<evidence type="ECO:0000256" key="1">
    <source>
        <dbReference type="ARBA" id="ARBA00007074"/>
    </source>
</evidence>
<evidence type="ECO:0000313" key="8">
    <source>
        <dbReference type="Proteomes" id="UP000468828"/>
    </source>
</evidence>
<accession>A0A6P0H1H2</accession>
<dbReference type="PANTHER" id="PTHR47359">
    <property type="entry name" value="PEPTIDOGLYCAN DL-ENDOPEPTIDASE CWLO"/>
    <property type="match status" value="1"/>
</dbReference>
<name>A0A6P0H1H2_9ACTN</name>
<keyword evidence="8" id="KW-1185">Reference proteome</keyword>
<dbReference type="InterPro" id="IPR038765">
    <property type="entry name" value="Papain-like_cys_pep_sf"/>
</dbReference>
<dbReference type="Proteomes" id="UP000471152">
    <property type="component" value="Unassembled WGS sequence"/>
</dbReference>
<dbReference type="Pfam" id="PF00877">
    <property type="entry name" value="NLPC_P60"/>
    <property type="match status" value="1"/>
</dbReference>
<feature type="domain" description="NlpC/P60" evidence="5">
    <location>
        <begin position="69"/>
        <end position="185"/>
    </location>
</feature>
<reference evidence="7 9" key="2">
    <citation type="submission" date="2020-02" db="EMBL/GenBank/DDBJ databases">
        <title>The WGS of Modestobacter muralis DSM 100205.</title>
        <authorList>
            <person name="Jiang Z."/>
        </authorList>
    </citation>
    <scope>NUCLEOTIDE SEQUENCE [LARGE SCALE GENOMIC DNA]</scope>
    <source>
        <strain evidence="7 9">DSM 100205</strain>
    </source>
</reference>
<organism evidence="7 9">
    <name type="scientific">Modestobacter muralis</name>
    <dbReference type="NCBI Taxonomy" id="1608614"/>
    <lineage>
        <taxon>Bacteria</taxon>
        <taxon>Bacillati</taxon>
        <taxon>Actinomycetota</taxon>
        <taxon>Actinomycetes</taxon>
        <taxon>Geodermatophilales</taxon>
        <taxon>Geodermatophilaceae</taxon>
        <taxon>Modestobacter</taxon>
    </lineage>
</organism>
<evidence type="ECO:0000313" key="7">
    <source>
        <dbReference type="EMBL" id="NEN49507.1"/>
    </source>
</evidence>
<evidence type="ECO:0000256" key="2">
    <source>
        <dbReference type="ARBA" id="ARBA00022670"/>
    </source>
</evidence>
<dbReference type="EMBL" id="JAAGWH010000003">
    <property type="protein sequence ID" value="NEK92740.1"/>
    <property type="molecule type" value="Genomic_DNA"/>
</dbReference>
<evidence type="ECO:0000256" key="3">
    <source>
        <dbReference type="ARBA" id="ARBA00022801"/>
    </source>
</evidence>
<protein>
    <submittedName>
        <fullName evidence="7">C40 family peptidase</fullName>
    </submittedName>
</protein>
<sequence>MTRCIASRLPGAGRPGCRQPAWELPRSVTASRVTMTHRVRSGSSGGRPAMRCAHPQTPMSAPSHVVAPNAAAQRIVDAALGQRGKPHVWGGSTTRGFDCSGLVQFAARAAGISVPRTSRVQATAGTYVARADLRPGDLVFFYEPVSHVGIYLGNGKMVHAPTRGDVVWIADVDRMYGYTTARRIV</sequence>
<dbReference type="GO" id="GO:0008234">
    <property type="term" value="F:cysteine-type peptidase activity"/>
    <property type="evidence" value="ECO:0007669"/>
    <property type="project" value="UniProtKB-KW"/>
</dbReference>
<evidence type="ECO:0000313" key="9">
    <source>
        <dbReference type="Proteomes" id="UP000471152"/>
    </source>
</evidence>
<evidence type="ECO:0000256" key="4">
    <source>
        <dbReference type="ARBA" id="ARBA00022807"/>
    </source>
</evidence>